<proteinExistence type="predicted"/>
<dbReference type="AlphaFoldDB" id="A0A1X1QZ88"/>
<dbReference type="STRING" id="1793.AWC04_19360"/>
<dbReference type="InterPro" id="IPR036457">
    <property type="entry name" value="PPM-type-like_dom_sf"/>
</dbReference>
<dbReference type="SUPFAM" id="SSF81606">
    <property type="entry name" value="PP2C-like"/>
    <property type="match status" value="1"/>
</dbReference>
<evidence type="ECO:0000256" key="1">
    <source>
        <dbReference type="SAM" id="MobiDB-lite"/>
    </source>
</evidence>
<keyword evidence="4" id="KW-1185">Reference proteome</keyword>
<dbReference type="Proteomes" id="UP000193484">
    <property type="component" value="Unassembled WGS sequence"/>
</dbReference>
<dbReference type="Pfam" id="PF13672">
    <property type="entry name" value="PP2C_2"/>
    <property type="match status" value="1"/>
</dbReference>
<dbReference type="EMBL" id="LQOJ01000073">
    <property type="protein sequence ID" value="ORU96730.1"/>
    <property type="molecule type" value="Genomic_DNA"/>
</dbReference>
<protein>
    <recommendedName>
        <fullName evidence="2">PPM-type phosphatase domain-containing protein</fullName>
    </recommendedName>
</protein>
<evidence type="ECO:0000313" key="4">
    <source>
        <dbReference type="Proteomes" id="UP000193484"/>
    </source>
</evidence>
<organism evidence="3 4">
    <name type="scientific">Mycolicibacterium fallax</name>
    <name type="common">Mycobacterium fallax</name>
    <dbReference type="NCBI Taxonomy" id="1793"/>
    <lineage>
        <taxon>Bacteria</taxon>
        <taxon>Bacillati</taxon>
        <taxon>Actinomycetota</taxon>
        <taxon>Actinomycetes</taxon>
        <taxon>Mycobacteriales</taxon>
        <taxon>Mycobacteriaceae</taxon>
        <taxon>Mycolicibacterium</taxon>
    </lineage>
</organism>
<name>A0A1X1QZ88_MYCFA</name>
<gene>
    <name evidence="3" type="ORF">AWC04_19360</name>
</gene>
<feature type="compositionally biased region" description="Basic residues" evidence="1">
    <location>
        <begin position="303"/>
        <end position="314"/>
    </location>
</feature>
<feature type="compositionally biased region" description="Pro residues" evidence="1">
    <location>
        <begin position="248"/>
        <end position="257"/>
    </location>
</feature>
<accession>A0A1X1QZ88</accession>
<sequence>MGCDDAFAYGVTGHYVVAAVADGAGSVTGTSAWGSHVACQTVVEAAMDRKFISDFYSASVEDGEAIARWLFERALNKIVQHAGAIGLPVPKLSTTLCIALARPGFALFAQIGDGVIAVEDRGNIATLLIEDKSEYANATWFLQTNEAFTKAFRAEVRSDVTAFALSTDGMSYKITNIVTGEPYEPFFKSAWQNVRSNADAADFAALLRGIQDDQTGDDKTMVLAVLDQHEDRFHPSSRPMRRTTVSSPAPPAPPRELPPAEERRAEPQPHDHVAAGEGSSARGHRRARKEAAEHGDSSTSGRASRRRERGHAGR</sequence>
<feature type="compositionally biased region" description="Basic and acidic residues" evidence="1">
    <location>
        <begin position="258"/>
        <end position="274"/>
    </location>
</feature>
<dbReference type="InterPro" id="IPR001932">
    <property type="entry name" value="PPM-type_phosphatase-like_dom"/>
</dbReference>
<dbReference type="Gene3D" id="3.60.40.10">
    <property type="entry name" value="PPM-type phosphatase domain"/>
    <property type="match status" value="1"/>
</dbReference>
<reference evidence="3 4" key="1">
    <citation type="submission" date="2016-01" db="EMBL/GenBank/DDBJ databases">
        <title>The new phylogeny of the genus Mycobacterium.</title>
        <authorList>
            <person name="Tarcisio F."/>
            <person name="Conor M."/>
            <person name="Antonella G."/>
            <person name="Elisabetta G."/>
            <person name="Giulia F.S."/>
            <person name="Sara T."/>
            <person name="Anna F."/>
            <person name="Clotilde B."/>
            <person name="Roberto B."/>
            <person name="Veronica D.S."/>
            <person name="Fabio R."/>
            <person name="Monica P."/>
            <person name="Olivier J."/>
            <person name="Enrico T."/>
            <person name="Nicola S."/>
        </authorList>
    </citation>
    <scope>NUCLEOTIDE SEQUENCE [LARGE SCALE GENOMIC DNA]</scope>
    <source>
        <strain evidence="3 4">DSM 44179</strain>
    </source>
</reference>
<evidence type="ECO:0000259" key="2">
    <source>
        <dbReference type="Pfam" id="PF13672"/>
    </source>
</evidence>
<evidence type="ECO:0000313" key="3">
    <source>
        <dbReference type="EMBL" id="ORU96730.1"/>
    </source>
</evidence>
<feature type="domain" description="PPM-type phosphatase" evidence="2">
    <location>
        <begin position="3"/>
        <end position="207"/>
    </location>
</feature>
<feature type="region of interest" description="Disordered" evidence="1">
    <location>
        <begin position="229"/>
        <end position="314"/>
    </location>
</feature>
<comment type="caution">
    <text evidence="3">The sequence shown here is derived from an EMBL/GenBank/DDBJ whole genome shotgun (WGS) entry which is preliminary data.</text>
</comment>